<dbReference type="Pfam" id="PF01864">
    <property type="entry name" value="CarS-like"/>
    <property type="match status" value="1"/>
</dbReference>
<comment type="caution">
    <text evidence="1">The sequence shown here is derived from an EMBL/GenBank/DDBJ whole genome shotgun (WGS) entry which is preliminary data.</text>
</comment>
<dbReference type="AlphaFoldDB" id="A0A7C4TNY4"/>
<gene>
    <name evidence="1" type="ORF">ENR63_01325</name>
</gene>
<accession>A0A7C4TNY4</accession>
<dbReference type="EMBL" id="DSRT01000069">
    <property type="protein sequence ID" value="HGW29547.1"/>
    <property type="molecule type" value="Genomic_DNA"/>
</dbReference>
<protein>
    <submittedName>
        <fullName evidence="1">CDP-archaeol synthase</fullName>
    </submittedName>
</protein>
<dbReference type="PANTHER" id="PTHR39650:SF1">
    <property type="entry name" value="CDP-ARCHAEOL SYNTHASE"/>
    <property type="match status" value="1"/>
</dbReference>
<name>A0A7C4TNY4_UNCKA</name>
<organism evidence="1">
    <name type="scientific">candidate division WWE3 bacterium</name>
    <dbReference type="NCBI Taxonomy" id="2053526"/>
    <lineage>
        <taxon>Bacteria</taxon>
        <taxon>Katanobacteria</taxon>
    </lineage>
</organism>
<dbReference type="PANTHER" id="PTHR39650">
    <property type="entry name" value="CDP-ARCHAEOL SYNTHASE"/>
    <property type="match status" value="1"/>
</dbReference>
<dbReference type="InterPro" id="IPR032690">
    <property type="entry name" value="CarS"/>
</dbReference>
<evidence type="ECO:0000313" key="1">
    <source>
        <dbReference type="EMBL" id="HGW29547.1"/>
    </source>
</evidence>
<proteinExistence type="predicted"/>
<sequence length="82" mass="9578">MDFVFELLKMIWFLLPAGVANMAAGVSGKLWPKFNFPPDFNYRFRGRRIFGDHKTIRGISFGTSMGFLIRLVQRYSIKLLKF</sequence>
<reference evidence="1" key="1">
    <citation type="journal article" date="2020" name="mSystems">
        <title>Genome- and Community-Level Interaction Insights into Carbon Utilization and Element Cycling Functions of Hydrothermarchaeota in Hydrothermal Sediment.</title>
        <authorList>
            <person name="Zhou Z."/>
            <person name="Liu Y."/>
            <person name="Xu W."/>
            <person name="Pan J."/>
            <person name="Luo Z.H."/>
            <person name="Li M."/>
        </authorList>
    </citation>
    <scope>NUCLEOTIDE SEQUENCE [LARGE SCALE GENOMIC DNA]</scope>
    <source>
        <strain evidence="1">SpSt-417</strain>
    </source>
</reference>